<dbReference type="GeneID" id="77924904"/>
<dbReference type="EMBL" id="MN813687">
    <property type="protein sequence ID" value="QHB37419.1"/>
    <property type="molecule type" value="Genomic_DNA"/>
</dbReference>
<sequence>MKYKPNDPLAWPLENPAQRSDLEFDKTTTAKANFNNAIVNKAFQRGGYAG</sequence>
<dbReference type="RefSeq" id="YP_010649262.1">
    <property type="nucleotide sequence ID" value="NC_070765.1"/>
</dbReference>
<dbReference type="Proteomes" id="UP000463915">
    <property type="component" value="Segment"/>
</dbReference>
<proteinExistence type="predicted"/>
<reference evidence="1 2" key="1">
    <citation type="submission" date="2019-12" db="EMBL/GenBank/DDBJ databases">
        <authorList>
            <person name="Ayuk M.A."/>
            <person name="Robinson C.J."/>
            <person name="Anderson W.A."/>
            <person name="Ullah H."/>
            <person name="Gugssa A."/>
            <person name="Somiranjan G."/>
            <person name="Allen A."/>
            <person name="Lourds M.F."/>
            <person name="Quagraine B.K."/>
            <person name="Smith M."/>
            <person name="Moore M."/>
            <person name="Oliver J."/>
            <person name="Irabor E."/>
            <person name="Roy S.D."/>
            <person name="Bassey G."/>
            <person name="Louis B.N."/>
            <person name="Adu D."/>
            <person name="Akhimien C.E."/>
            <person name="Annor K."/>
            <person name="Archibald A."/>
            <person name="Ashagre K.C."/>
            <person name="Baity M.R."/>
            <person name="Barnes K.J."/>
            <person name="Barrios L.E."/>
            <person name="Black A.C."/>
            <person name="Bowen'Kauth M.S."/>
            <person name="Bowman K.N."/>
            <person name="Breaux D.L."/>
            <person name="Brooks J.A."/>
            <person name="Bwayili H.A."/>
            <person name="Caine T."/>
            <person name="Williams A.Y."/>
            <person name="Norris L.J."/>
            <person name="Nwozo E.O."/>
            <person name="Prosper P.L."/>
            <person name="Rankin N.A."/>
            <person name="Richardson K.M."/>
            <person name="Robinson D.M."/>
            <person name="Salters D.J."/>
            <person name="Savage M.A."/>
            <person name="Solomon S.M."/>
            <person name="Williams L.R."/>
            <person name="Curtis N."/>
            <person name="Garlena R.A."/>
            <person name="Russell D.A."/>
            <person name="Pope W.H."/>
            <person name="Jacobs-Sera D."/>
            <person name="Hatfull G.F."/>
        </authorList>
    </citation>
    <scope>NUCLEOTIDE SEQUENCE [LARGE SCALE GENOMIC DNA]</scope>
</reference>
<evidence type="ECO:0000313" key="2">
    <source>
        <dbReference type="Proteomes" id="UP000463915"/>
    </source>
</evidence>
<name>A0A6B9LJA7_9CAUD</name>
<dbReference type="KEGG" id="vg:77924904"/>
<accession>A0A6B9LJA7</accession>
<protein>
    <submittedName>
        <fullName evidence="1">Uncharacterized protein</fullName>
    </submittedName>
</protein>
<gene>
    <name evidence="1" type="primary">13</name>
    <name evidence="1" type="ORF">SEA_ONYINYE_13</name>
</gene>
<keyword evidence="2" id="KW-1185">Reference proteome</keyword>
<organism evidence="1 2">
    <name type="scientific">Mycobacterium phage Onyinye</name>
    <dbReference type="NCBI Taxonomy" id="2686235"/>
    <lineage>
        <taxon>Viruses</taxon>
        <taxon>Duplodnaviria</taxon>
        <taxon>Heunggongvirae</taxon>
        <taxon>Uroviricota</taxon>
        <taxon>Caudoviricetes</taxon>
        <taxon>Onyinyevirus</taxon>
        <taxon>Onyinyevirus onyinye</taxon>
    </lineage>
</organism>
<evidence type="ECO:0000313" key="1">
    <source>
        <dbReference type="EMBL" id="QHB37419.1"/>
    </source>
</evidence>